<protein>
    <recommendedName>
        <fullName evidence="4">BAG domain-containing protein</fullName>
    </recommendedName>
</protein>
<reference evidence="2 3" key="1">
    <citation type="journal article" date="2021" name="Front. Microbiol.">
        <title>Aerobic Denitrification and Heterotrophic Sulfur Oxidation in the Genus Halomonas Revealed by Six Novel Species Characterizations and Genome-Based Analysis.</title>
        <authorList>
            <person name="Wang L."/>
            <person name="Shao Z."/>
        </authorList>
    </citation>
    <scope>NUCLEOTIDE SEQUENCE [LARGE SCALE GENOMIC DNA]</scope>
    <source>
        <strain evidence="2 3">MCCC 1A13718</strain>
    </source>
</reference>
<organism evidence="2 3">
    <name type="scientific">Halomonas sulfidivorans</name>
    <dbReference type="NCBI Taxonomy" id="2733488"/>
    <lineage>
        <taxon>Bacteria</taxon>
        <taxon>Pseudomonadati</taxon>
        <taxon>Pseudomonadota</taxon>
        <taxon>Gammaproteobacteria</taxon>
        <taxon>Oceanospirillales</taxon>
        <taxon>Halomonadaceae</taxon>
        <taxon>Halomonas</taxon>
    </lineage>
</organism>
<feature type="region of interest" description="Disordered" evidence="1">
    <location>
        <begin position="1"/>
        <end position="30"/>
    </location>
</feature>
<dbReference type="RefSeq" id="WP_209474822.1">
    <property type="nucleotide sequence ID" value="NZ_CP053383.1"/>
</dbReference>
<evidence type="ECO:0000313" key="3">
    <source>
        <dbReference type="Proteomes" id="UP000671845"/>
    </source>
</evidence>
<sequence>MQGIAELPKEDEQDHAAQAPADVSDEEGLTGLRQEITRLSGQVAQLALLIEDAERIGNQRAETSLRVQYHQAFADLMSGLLALAGVRDTRLETLRQRHIERIAEYQRQLDQIGPG</sequence>
<proteinExistence type="predicted"/>
<dbReference type="Proteomes" id="UP000671845">
    <property type="component" value="Chromosome"/>
</dbReference>
<name>A0ABX7WKI3_9GAMM</name>
<keyword evidence="3" id="KW-1185">Reference proteome</keyword>
<accession>A0ABX7WKI3</accession>
<gene>
    <name evidence="2" type="ORF">HNO53_20630</name>
</gene>
<evidence type="ECO:0000313" key="2">
    <source>
        <dbReference type="EMBL" id="QTP60906.1"/>
    </source>
</evidence>
<evidence type="ECO:0000256" key="1">
    <source>
        <dbReference type="SAM" id="MobiDB-lite"/>
    </source>
</evidence>
<evidence type="ECO:0008006" key="4">
    <source>
        <dbReference type="Google" id="ProtNLM"/>
    </source>
</evidence>
<dbReference type="EMBL" id="CP053383">
    <property type="protein sequence ID" value="QTP60906.1"/>
    <property type="molecule type" value="Genomic_DNA"/>
</dbReference>